<accession>A0A919YCK3</accession>
<dbReference type="Proteomes" id="UP000682811">
    <property type="component" value="Unassembled WGS sequence"/>
</dbReference>
<protein>
    <submittedName>
        <fullName evidence="1">Uncharacterized protein</fullName>
    </submittedName>
</protein>
<evidence type="ECO:0000313" key="1">
    <source>
        <dbReference type="EMBL" id="GIO47228.1"/>
    </source>
</evidence>
<dbReference type="EMBL" id="BORT01000007">
    <property type="protein sequence ID" value="GIO47228.1"/>
    <property type="molecule type" value="Genomic_DNA"/>
</dbReference>
<reference evidence="1 2" key="1">
    <citation type="submission" date="2021-03" db="EMBL/GenBank/DDBJ databases">
        <title>Antimicrobial resistance genes in bacteria isolated from Japanese honey, and their potential for conferring macrolide and lincosamide resistance in the American foulbrood pathogen Paenibacillus larvae.</title>
        <authorList>
            <person name="Okamoto M."/>
            <person name="Kumagai M."/>
            <person name="Kanamori H."/>
            <person name="Takamatsu D."/>
        </authorList>
    </citation>
    <scope>NUCLEOTIDE SEQUENCE [LARGE SCALE GENOMIC DNA]</scope>
    <source>
        <strain evidence="1 2">J34TS1</strain>
    </source>
</reference>
<proteinExistence type="predicted"/>
<organism evidence="1 2">
    <name type="scientific">Paenibacillus azoreducens</name>
    <dbReference type="NCBI Taxonomy" id="116718"/>
    <lineage>
        <taxon>Bacteria</taxon>
        <taxon>Bacillati</taxon>
        <taxon>Bacillota</taxon>
        <taxon>Bacilli</taxon>
        <taxon>Bacillales</taxon>
        <taxon>Paenibacillaceae</taxon>
        <taxon>Paenibacillus</taxon>
    </lineage>
</organism>
<sequence length="91" mass="10279">MERELRAPCLVMRGLMFSDVPGGGGTLHYFCYISNSQGKLAKQLLPRCWESASHVKRKNVAKVHPFQAFSSVECKNVAKVHPFDHEKSVYV</sequence>
<gene>
    <name evidence="1" type="ORF">J34TS1_19930</name>
</gene>
<dbReference type="AlphaFoldDB" id="A0A919YCK3"/>
<name>A0A919YCK3_9BACL</name>
<comment type="caution">
    <text evidence="1">The sequence shown here is derived from an EMBL/GenBank/DDBJ whole genome shotgun (WGS) entry which is preliminary data.</text>
</comment>
<evidence type="ECO:0000313" key="2">
    <source>
        <dbReference type="Proteomes" id="UP000682811"/>
    </source>
</evidence>
<keyword evidence="2" id="KW-1185">Reference proteome</keyword>